<dbReference type="SUPFAM" id="SSF57701">
    <property type="entry name" value="Zn2/Cys6 DNA-binding domain"/>
    <property type="match status" value="1"/>
</dbReference>
<feature type="compositionally biased region" description="Polar residues" evidence="10">
    <location>
        <begin position="30"/>
        <end position="46"/>
    </location>
</feature>
<evidence type="ECO:0000313" key="13">
    <source>
        <dbReference type="Proteomes" id="UP000799750"/>
    </source>
</evidence>
<accession>A0A6A6QR46</accession>
<evidence type="ECO:0000256" key="7">
    <source>
        <dbReference type="ARBA" id="ARBA00023125"/>
    </source>
</evidence>
<evidence type="ECO:0000256" key="2">
    <source>
        <dbReference type="ARBA" id="ARBA00010855"/>
    </source>
</evidence>
<comment type="subcellular location">
    <subcellularLocation>
        <location evidence="1">Nucleus</location>
    </subcellularLocation>
</comment>
<evidence type="ECO:0000256" key="5">
    <source>
        <dbReference type="ARBA" id="ARBA00022833"/>
    </source>
</evidence>
<feature type="region of interest" description="Disordered" evidence="10">
    <location>
        <begin position="162"/>
        <end position="224"/>
    </location>
</feature>
<feature type="region of interest" description="Disordered" evidence="10">
    <location>
        <begin position="580"/>
        <end position="610"/>
    </location>
</feature>
<protein>
    <recommendedName>
        <fullName evidence="11">Zn(2)-C6 fungal-type domain-containing protein</fullName>
    </recommendedName>
</protein>
<dbReference type="Pfam" id="PF24990">
    <property type="entry name" value="PAS_13"/>
    <property type="match status" value="1"/>
</dbReference>
<gene>
    <name evidence="12" type="ORF">BU16DRAFT_550514</name>
</gene>
<feature type="compositionally biased region" description="Polar residues" evidence="10">
    <location>
        <begin position="395"/>
        <end position="410"/>
    </location>
</feature>
<dbReference type="PROSITE" id="PS50048">
    <property type="entry name" value="ZN2_CY6_FUNGAL_2"/>
    <property type="match status" value="1"/>
</dbReference>
<sequence length="739" mass="80889">MTTPDADDASPSPEYSGDQDGADMADQNDLRASSEASPNHTPSIMSKANAKDPLRPRRKKARRACFACQRAHLTCGDERPCNRCVKRGLQDGCQDGVRKKAKYLHDTPNEALMPGVGGHYPHINGNQTSTAGQVSLPNTPVSAQQGTFFAQPQPGNFNMYQQPPPHGQLPQHMPEGPPIGSFNGQPTPISPTYGQNPQQSPPIQTIPSSQVSQGNVSQMHNFGGPLFDPSDPALFNFDIASLNFGNHYGALEFGMLGHMSSGAADTPPSDNNLMNPLNQAANMYGPQVSGGYTENAAVSVMAPGALPYQTDGLPSSDWQNSHSRHNSIAQIQTPHNTPMSANLDNVQRHDSTAGLPHAYAIGQGPSSLSTSSPASNAADLGSNFDNGPLSPATFFVNSNAPQRPSHQAYTRQQIQQAQQHQQQQHHHPAQSPSQSRQSVALQPIQSNAMTRKRRRDTNYIYEGIKKPYPYSMSFHRVMGDVATRISKDKQARIGKAMATFRPSFVACSKELDENDLIFSEKNLQRQLLTLEDSIDHLGTPTLVLRRTGEVVALGKEFTILTGWPREVLLGKDPNLNVNWGNSPNASGSSSRMTRSPYILPGKSADDEDNGPRPVSIVELMDEDSVVQFYEDYATMAFEDSRGSKSRCVNFLKYRTKEDMMRFEEVAKHDEKNGNGNGNGHSSGGKGESVVKTENAIHNEAGMYKLGQKEGMVKCMCVWHIRRDNFDMPMLIVMNILPWI</sequence>
<dbReference type="GO" id="GO:0009267">
    <property type="term" value="P:cellular response to starvation"/>
    <property type="evidence" value="ECO:0007669"/>
    <property type="project" value="TreeGrafter"/>
</dbReference>
<keyword evidence="4" id="KW-0479">Metal-binding</keyword>
<dbReference type="PANTHER" id="PTHR47659:SF1">
    <property type="entry name" value="TRANSCRIPTION ACTIVATOR OF GLUCONEOGENESIS ERT1"/>
    <property type="match status" value="1"/>
</dbReference>
<evidence type="ECO:0000256" key="8">
    <source>
        <dbReference type="ARBA" id="ARBA00023163"/>
    </source>
</evidence>
<evidence type="ECO:0000256" key="3">
    <source>
        <dbReference type="ARBA" id="ARBA00022432"/>
    </source>
</evidence>
<dbReference type="InterPro" id="IPR001138">
    <property type="entry name" value="Zn2Cys6_DnaBD"/>
</dbReference>
<dbReference type="CDD" id="cd00067">
    <property type="entry name" value="GAL4"/>
    <property type="match status" value="1"/>
</dbReference>
<dbReference type="InterPro" id="IPR036864">
    <property type="entry name" value="Zn2-C6_fun-type_DNA-bd_sf"/>
</dbReference>
<dbReference type="EMBL" id="MU004190">
    <property type="protein sequence ID" value="KAF2494619.1"/>
    <property type="molecule type" value="Genomic_DNA"/>
</dbReference>
<name>A0A6A6QR46_9PEZI</name>
<feature type="compositionally biased region" description="Polar residues" evidence="10">
    <location>
        <begin position="580"/>
        <end position="593"/>
    </location>
</feature>
<feature type="compositionally biased region" description="Polar residues" evidence="10">
    <location>
        <begin position="439"/>
        <end position="449"/>
    </location>
</feature>
<proteinExistence type="inferred from homology"/>
<dbReference type="InterPro" id="IPR056751">
    <property type="entry name" value="PAS_13"/>
</dbReference>
<organism evidence="12 13">
    <name type="scientific">Lophium mytilinum</name>
    <dbReference type="NCBI Taxonomy" id="390894"/>
    <lineage>
        <taxon>Eukaryota</taxon>
        <taxon>Fungi</taxon>
        <taxon>Dikarya</taxon>
        <taxon>Ascomycota</taxon>
        <taxon>Pezizomycotina</taxon>
        <taxon>Dothideomycetes</taxon>
        <taxon>Pleosporomycetidae</taxon>
        <taxon>Mytilinidiales</taxon>
        <taxon>Mytilinidiaceae</taxon>
        <taxon>Lophium</taxon>
    </lineage>
</organism>
<dbReference type="AlphaFoldDB" id="A0A6A6QR46"/>
<keyword evidence="13" id="KW-1185">Reference proteome</keyword>
<comment type="similarity">
    <text evidence="2">Belongs to the ERT1/acuK family.</text>
</comment>
<evidence type="ECO:0000259" key="11">
    <source>
        <dbReference type="PROSITE" id="PS50048"/>
    </source>
</evidence>
<keyword evidence="6" id="KW-0805">Transcription regulation</keyword>
<feature type="region of interest" description="Disordered" evidence="10">
    <location>
        <begin position="667"/>
        <end position="688"/>
    </location>
</feature>
<feature type="compositionally biased region" description="Low complexity" evidence="10">
    <location>
        <begin position="366"/>
        <end position="378"/>
    </location>
</feature>
<keyword evidence="8" id="KW-0804">Transcription</keyword>
<feature type="domain" description="Zn(2)-C6 fungal-type" evidence="11">
    <location>
        <begin position="64"/>
        <end position="93"/>
    </location>
</feature>
<dbReference type="GO" id="GO:0005634">
    <property type="term" value="C:nucleus"/>
    <property type="evidence" value="ECO:0007669"/>
    <property type="project" value="UniProtKB-SubCell"/>
</dbReference>
<evidence type="ECO:0000256" key="10">
    <source>
        <dbReference type="SAM" id="MobiDB-lite"/>
    </source>
</evidence>
<feature type="region of interest" description="Disordered" evidence="10">
    <location>
        <begin position="1"/>
        <end position="57"/>
    </location>
</feature>
<evidence type="ECO:0000256" key="4">
    <source>
        <dbReference type="ARBA" id="ARBA00022723"/>
    </source>
</evidence>
<feature type="compositionally biased region" description="Polar residues" evidence="10">
    <location>
        <begin position="182"/>
        <end position="194"/>
    </location>
</feature>
<feature type="compositionally biased region" description="Low complexity" evidence="10">
    <location>
        <begin position="429"/>
        <end position="438"/>
    </location>
</feature>
<reference evidence="12" key="1">
    <citation type="journal article" date="2020" name="Stud. Mycol.">
        <title>101 Dothideomycetes genomes: a test case for predicting lifestyles and emergence of pathogens.</title>
        <authorList>
            <person name="Haridas S."/>
            <person name="Albert R."/>
            <person name="Binder M."/>
            <person name="Bloem J."/>
            <person name="Labutti K."/>
            <person name="Salamov A."/>
            <person name="Andreopoulos B."/>
            <person name="Baker S."/>
            <person name="Barry K."/>
            <person name="Bills G."/>
            <person name="Bluhm B."/>
            <person name="Cannon C."/>
            <person name="Castanera R."/>
            <person name="Culley D."/>
            <person name="Daum C."/>
            <person name="Ezra D."/>
            <person name="Gonzalez J."/>
            <person name="Henrissat B."/>
            <person name="Kuo A."/>
            <person name="Liang C."/>
            <person name="Lipzen A."/>
            <person name="Lutzoni F."/>
            <person name="Magnuson J."/>
            <person name="Mondo S."/>
            <person name="Nolan M."/>
            <person name="Ohm R."/>
            <person name="Pangilinan J."/>
            <person name="Park H.-J."/>
            <person name="Ramirez L."/>
            <person name="Alfaro M."/>
            <person name="Sun H."/>
            <person name="Tritt A."/>
            <person name="Yoshinaga Y."/>
            <person name="Zwiers L.-H."/>
            <person name="Turgeon B."/>
            <person name="Goodwin S."/>
            <person name="Spatafora J."/>
            <person name="Crous P."/>
            <person name="Grigoriev I."/>
        </authorList>
    </citation>
    <scope>NUCLEOTIDE SEQUENCE</scope>
    <source>
        <strain evidence="12">CBS 269.34</strain>
    </source>
</reference>
<keyword evidence="7" id="KW-0238">DNA-binding</keyword>
<dbReference type="Gene3D" id="4.10.240.10">
    <property type="entry name" value="Zn(2)-C6 fungal-type DNA-binding domain"/>
    <property type="match status" value="1"/>
</dbReference>
<evidence type="ECO:0000256" key="9">
    <source>
        <dbReference type="ARBA" id="ARBA00023242"/>
    </source>
</evidence>
<dbReference type="GO" id="GO:0000981">
    <property type="term" value="F:DNA-binding transcription factor activity, RNA polymerase II-specific"/>
    <property type="evidence" value="ECO:0007669"/>
    <property type="project" value="InterPro"/>
</dbReference>
<keyword evidence="5" id="KW-0862">Zinc</keyword>
<feature type="compositionally biased region" description="Gly residues" evidence="10">
    <location>
        <begin position="674"/>
        <end position="686"/>
    </location>
</feature>
<keyword evidence="3" id="KW-0312">Gluconeogenesis</keyword>
<dbReference type="GO" id="GO:0006094">
    <property type="term" value="P:gluconeogenesis"/>
    <property type="evidence" value="ECO:0007669"/>
    <property type="project" value="UniProtKB-KW"/>
</dbReference>
<evidence type="ECO:0000256" key="1">
    <source>
        <dbReference type="ARBA" id="ARBA00004123"/>
    </source>
</evidence>
<feature type="compositionally biased region" description="Low complexity" evidence="10">
    <location>
        <begin position="411"/>
        <end position="422"/>
    </location>
</feature>
<dbReference type="PANTHER" id="PTHR47659">
    <property type="entry name" value="ZN(II)2CYS6 TRANSCRIPTION FACTOR (EUROFUNG)-RELATED"/>
    <property type="match status" value="1"/>
</dbReference>
<keyword evidence="9" id="KW-0539">Nucleus</keyword>
<dbReference type="Proteomes" id="UP000799750">
    <property type="component" value="Unassembled WGS sequence"/>
</dbReference>
<dbReference type="InterPro" id="IPR050335">
    <property type="entry name" value="ERT1_acuK_gluconeogen_tf"/>
</dbReference>
<evidence type="ECO:0000256" key="6">
    <source>
        <dbReference type="ARBA" id="ARBA00023015"/>
    </source>
</evidence>
<feature type="region of interest" description="Disordered" evidence="10">
    <location>
        <begin position="356"/>
        <end position="455"/>
    </location>
</feature>
<dbReference type="GO" id="GO:0008270">
    <property type="term" value="F:zinc ion binding"/>
    <property type="evidence" value="ECO:0007669"/>
    <property type="project" value="InterPro"/>
</dbReference>
<evidence type="ECO:0000313" key="12">
    <source>
        <dbReference type="EMBL" id="KAF2494619.1"/>
    </source>
</evidence>
<feature type="compositionally biased region" description="Low complexity" evidence="10">
    <location>
        <begin position="195"/>
        <end position="213"/>
    </location>
</feature>
<dbReference type="OrthoDB" id="2538135at2759"/>
<dbReference type="GO" id="GO:0000977">
    <property type="term" value="F:RNA polymerase II transcription regulatory region sequence-specific DNA binding"/>
    <property type="evidence" value="ECO:0007669"/>
    <property type="project" value="TreeGrafter"/>
</dbReference>